<feature type="domain" description="Acyl-CoA oxidase/dehydrogenase middle" evidence="8">
    <location>
        <begin position="170"/>
        <end position="265"/>
    </location>
</feature>
<dbReference type="SUPFAM" id="SSF47203">
    <property type="entry name" value="Acyl-CoA dehydrogenase C-terminal domain-like"/>
    <property type="match status" value="1"/>
</dbReference>
<protein>
    <submittedName>
        <fullName evidence="10">Long-chain specific acyl-CoA dehydrogenase, mitochondrial</fullName>
    </submittedName>
</protein>
<evidence type="ECO:0000313" key="11">
    <source>
        <dbReference type="EMBL" id="WPB03622.1"/>
    </source>
</evidence>
<keyword evidence="4 6" id="KW-0274">FAD</keyword>
<accession>A0A2G5H9F0</accession>
<dbReference type="InterPro" id="IPR009100">
    <property type="entry name" value="AcylCoA_DH/oxidase_NM_dom_sf"/>
</dbReference>
<dbReference type="GO" id="GO:0050660">
    <property type="term" value="F:flavin adenine dinucleotide binding"/>
    <property type="evidence" value="ECO:0007669"/>
    <property type="project" value="InterPro"/>
</dbReference>
<comment type="cofactor">
    <cofactor evidence="1 6">
        <name>FAD</name>
        <dbReference type="ChEBI" id="CHEBI:57692"/>
    </cofactor>
</comment>
<dbReference type="InterPro" id="IPR009075">
    <property type="entry name" value="AcylCo_DH/oxidase_C"/>
</dbReference>
<dbReference type="Pfam" id="PF02771">
    <property type="entry name" value="Acyl-CoA_dh_N"/>
    <property type="match status" value="1"/>
</dbReference>
<evidence type="ECO:0000259" key="8">
    <source>
        <dbReference type="Pfam" id="PF02770"/>
    </source>
</evidence>
<evidence type="ECO:0000256" key="2">
    <source>
        <dbReference type="ARBA" id="ARBA00009347"/>
    </source>
</evidence>
<name>A0A2G5H9F0_CERBT</name>
<dbReference type="InterPro" id="IPR046373">
    <property type="entry name" value="Acyl-CoA_Oxase/DH_mid-dom_sf"/>
</dbReference>
<evidence type="ECO:0000313" key="13">
    <source>
        <dbReference type="Proteomes" id="UP001302367"/>
    </source>
</evidence>
<evidence type="ECO:0000256" key="1">
    <source>
        <dbReference type="ARBA" id="ARBA00001974"/>
    </source>
</evidence>
<dbReference type="Pfam" id="PF00441">
    <property type="entry name" value="Acyl-CoA_dh_1"/>
    <property type="match status" value="1"/>
</dbReference>
<dbReference type="SUPFAM" id="SSF56645">
    <property type="entry name" value="Acyl-CoA dehydrogenase NM domain-like"/>
    <property type="match status" value="1"/>
</dbReference>
<reference evidence="10 12" key="1">
    <citation type="submission" date="2015-10" db="EMBL/GenBank/DDBJ databases">
        <title>The cercosporin biosynthetic gene cluster was horizontally transferred to several fungal lineages and shown to be expanded in Cercospora beticola based on microsynteny with recipient genomes.</title>
        <authorList>
            <person name="De Jonge R."/>
            <person name="Ebert M.K."/>
            <person name="Suttle J.C."/>
            <person name="Jurick Ii W.M."/>
            <person name="Secor G.A."/>
            <person name="Thomma B.P."/>
            <person name="Van De Peer Y."/>
            <person name="Bolton M.D."/>
        </authorList>
    </citation>
    <scope>NUCLEOTIDE SEQUENCE [LARGE SCALE GENOMIC DNA]</scope>
    <source>
        <strain evidence="10 12">09-40</strain>
    </source>
</reference>
<dbReference type="InterPro" id="IPR036250">
    <property type="entry name" value="AcylCo_DH-like_C"/>
</dbReference>
<dbReference type="GO" id="GO:0005737">
    <property type="term" value="C:cytoplasm"/>
    <property type="evidence" value="ECO:0007669"/>
    <property type="project" value="TreeGrafter"/>
</dbReference>
<feature type="domain" description="Acyl-CoA dehydrogenase/oxidase N-terminal" evidence="9">
    <location>
        <begin position="37"/>
        <end position="166"/>
    </location>
</feature>
<evidence type="ECO:0000256" key="5">
    <source>
        <dbReference type="ARBA" id="ARBA00023002"/>
    </source>
</evidence>
<dbReference type="EMBL" id="LKMD01000108">
    <property type="protein sequence ID" value="PIA89166.1"/>
    <property type="molecule type" value="Genomic_DNA"/>
</dbReference>
<keyword evidence="5 6" id="KW-0560">Oxidoreductase</keyword>
<sequence>MAASATISTSVENSDPLLQVPFSDPPWLLGLPSPFFSEKHRKFQKAVRAWFEEHFLPHCMEWETSGSLPTDLFAKFNQYNMLLPNLPSPLPVEWLHKVGIKDILGTPVEDWDYTHTGIWIDEIHRSGLGGPSSGLTAGFAYAIPPIIKYGSRQLQERFLPDFLTGKSRTCIAITEPDAGSDVANITTTAKKTNDGKHYIVNGTKKWITNAIWSDYATMAVRTGGKGAGGLSLLVVPLKTEGVDMRRLTVTGSKTGGTTFIELEDVKVPVENLLGEEGKGMFYVMNNFNHERLLIAIGVTRQARVALSTAMAYVMKREAFGKALVEQPVVRNRLARAGAELETLQSWLNEFLWQMDHLPKSQADTRLGGLTALAKAKAGMVLNECAQCGVLLFGGNGFTETGQGELVAKIYRDVFGSRIPGGSEDVMLDLAVRQLVKNYQKALKQLDQGGKSRL</sequence>
<dbReference type="Gene3D" id="2.40.110.10">
    <property type="entry name" value="Butyryl-CoA Dehydrogenase, subunit A, domain 2"/>
    <property type="match status" value="1"/>
</dbReference>
<proteinExistence type="inferred from homology"/>
<evidence type="ECO:0000256" key="4">
    <source>
        <dbReference type="ARBA" id="ARBA00022827"/>
    </source>
</evidence>
<dbReference type="Proteomes" id="UP001302367">
    <property type="component" value="Chromosome 5"/>
</dbReference>
<dbReference type="AlphaFoldDB" id="A0A2G5H9F0"/>
<organism evidence="10 12">
    <name type="scientific">Cercospora beticola</name>
    <name type="common">Sugarbeet leaf spot fungus</name>
    <dbReference type="NCBI Taxonomy" id="122368"/>
    <lineage>
        <taxon>Eukaryota</taxon>
        <taxon>Fungi</taxon>
        <taxon>Dikarya</taxon>
        <taxon>Ascomycota</taxon>
        <taxon>Pezizomycotina</taxon>
        <taxon>Dothideomycetes</taxon>
        <taxon>Dothideomycetidae</taxon>
        <taxon>Mycosphaerellales</taxon>
        <taxon>Mycosphaerellaceae</taxon>
        <taxon>Cercospora</taxon>
    </lineage>
</organism>
<dbReference type="InterPro" id="IPR037069">
    <property type="entry name" value="AcylCoA_DH/ox_N_sf"/>
</dbReference>
<dbReference type="InterPro" id="IPR013786">
    <property type="entry name" value="AcylCoA_DH/ox_N"/>
</dbReference>
<evidence type="ECO:0000256" key="6">
    <source>
        <dbReference type="RuleBase" id="RU362125"/>
    </source>
</evidence>
<evidence type="ECO:0000313" key="12">
    <source>
        <dbReference type="Proteomes" id="UP000230605"/>
    </source>
</evidence>
<dbReference type="Pfam" id="PF02770">
    <property type="entry name" value="Acyl-CoA_dh_M"/>
    <property type="match status" value="1"/>
</dbReference>
<keyword evidence="3 6" id="KW-0285">Flavoprotein</keyword>
<dbReference type="InterPro" id="IPR050741">
    <property type="entry name" value="Acyl-CoA_dehydrogenase"/>
</dbReference>
<dbReference type="Proteomes" id="UP000230605">
    <property type="component" value="Chromosome 5"/>
</dbReference>
<dbReference type="EMBL" id="CP134188">
    <property type="protein sequence ID" value="WPB03622.1"/>
    <property type="molecule type" value="Genomic_DNA"/>
</dbReference>
<dbReference type="PANTHER" id="PTHR48083:SF15">
    <property type="entry name" value="ACYL-COA DEHYDROGENASE APDG"/>
    <property type="match status" value="1"/>
</dbReference>
<dbReference type="GO" id="GO:0033539">
    <property type="term" value="P:fatty acid beta-oxidation using acyl-CoA dehydrogenase"/>
    <property type="evidence" value="ECO:0007669"/>
    <property type="project" value="TreeGrafter"/>
</dbReference>
<evidence type="ECO:0000259" key="7">
    <source>
        <dbReference type="Pfam" id="PF00441"/>
    </source>
</evidence>
<feature type="domain" description="Acyl-CoA dehydrogenase/oxidase C-terminal" evidence="7">
    <location>
        <begin position="277"/>
        <end position="434"/>
    </location>
</feature>
<dbReference type="OrthoDB" id="10254877at2759"/>
<dbReference type="Gene3D" id="1.20.140.10">
    <property type="entry name" value="Butyryl-CoA Dehydrogenase, subunit A, domain 3"/>
    <property type="match status" value="1"/>
</dbReference>
<dbReference type="InterPro" id="IPR006091">
    <property type="entry name" value="Acyl-CoA_Oxase/DH_mid-dom"/>
</dbReference>
<dbReference type="GO" id="GO:0003995">
    <property type="term" value="F:acyl-CoA dehydrogenase activity"/>
    <property type="evidence" value="ECO:0007669"/>
    <property type="project" value="TreeGrafter"/>
</dbReference>
<comment type="similarity">
    <text evidence="2 6">Belongs to the acyl-CoA dehydrogenase family.</text>
</comment>
<reference evidence="11 13" key="2">
    <citation type="submission" date="2023-09" db="EMBL/GenBank/DDBJ databases">
        <title>Complete-Gapless Cercospora beticola genome.</title>
        <authorList>
            <person name="Wyatt N.A."/>
            <person name="Spanner R.E."/>
            <person name="Bolton M.D."/>
        </authorList>
    </citation>
    <scope>NUCLEOTIDE SEQUENCE [LARGE SCALE GENOMIC DNA]</scope>
    <source>
        <strain evidence="11">Cb09-40</strain>
    </source>
</reference>
<dbReference type="PANTHER" id="PTHR48083">
    <property type="entry name" value="MEDIUM-CHAIN SPECIFIC ACYL-COA DEHYDROGENASE, MITOCHONDRIAL-RELATED"/>
    <property type="match status" value="1"/>
</dbReference>
<evidence type="ECO:0000259" key="9">
    <source>
        <dbReference type="Pfam" id="PF02771"/>
    </source>
</evidence>
<dbReference type="Gene3D" id="1.10.540.10">
    <property type="entry name" value="Acyl-CoA dehydrogenase/oxidase, N-terminal domain"/>
    <property type="match status" value="1"/>
</dbReference>
<keyword evidence="13" id="KW-1185">Reference proteome</keyword>
<evidence type="ECO:0000313" key="10">
    <source>
        <dbReference type="EMBL" id="PIA89166.1"/>
    </source>
</evidence>
<evidence type="ECO:0000256" key="3">
    <source>
        <dbReference type="ARBA" id="ARBA00022630"/>
    </source>
</evidence>
<gene>
    <name evidence="10" type="ORF">CB0940_07656</name>
    <name evidence="11" type="ORF">RHO25_008262</name>
</gene>